<feature type="compositionally biased region" description="Basic and acidic residues" evidence="1">
    <location>
        <begin position="141"/>
        <end position="161"/>
    </location>
</feature>
<sequence>MLCTGLPMPNDRFVPRNFKAIDVEQFASDLLCLPLLTEESDDIVRLLEWYNTGFTEVLDKHAPLQKGVFTICPDNPWKNEDIALTRKKVRRLERRWRTTGLTINKEILHHALGELRDLISDSFDHVTNTSINKECEEEIDDNVKEPEETIGHGRDEDGGKI</sequence>
<dbReference type="HOGENOM" id="CLU_139365_0_0_1"/>
<keyword evidence="3" id="KW-1185">Reference proteome</keyword>
<dbReference type="OrthoDB" id="6781885at2759"/>
<proteinExistence type="predicted"/>
<dbReference type="PANTHER" id="PTHR46670:SF3">
    <property type="entry name" value="ENDONUCLEASE_EXONUCLEASE_PHOSPHATASE DOMAIN-CONTAINING PROTEIN"/>
    <property type="match status" value="1"/>
</dbReference>
<dbReference type="Proteomes" id="UP000000305">
    <property type="component" value="Unassembled WGS sequence"/>
</dbReference>
<evidence type="ECO:0000313" key="2">
    <source>
        <dbReference type="EMBL" id="EFX63595.1"/>
    </source>
</evidence>
<dbReference type="AlphaFoldDB" id="E9HXD2"/>
<accession>E9HXD2</accession>
<name>E9HXD2_DAPPU</name>
<feature type="region of interest" description="Disordered" evidence="1">
    <location>
        <begin position="134"/>
        <end position="161"/>
    </location>
</feature>
<dbReference type="KEGG" id="dpx:DAPPUDRAFT_119083"/>
<protein>
    <submittedName>
        <fullName evidence="2">Uncharacterized protein</fullName>
    </submittedName>
</protein>
<dbReference type="PhylomeDB" id="E9HXD2"/>
<dbReference type="EMBL" id="GL733031">
    <property type="protein sequence ID" value="EFX63595.1"/>
    <property type="molecule type" value="Genomic_DNA"/>
</dbReference>
<dbReference type="InParanoid" id="E9HXD2"/>
<dbReference type="PANTHER" id="PTHR46670">
    <property type="entry name" value="ENDO/EXONUCLEASE/PHOSPHATASE DOMAIN-CONTAINING PROTEIN"/>
    <property type="match status" value="1"/>
</dbReference>
<reference evidence="2 3" key="1">
    <citation type="journal article" date="2011" name="Science">
        <title>The ecoresponsive genome of Daphnia pulex.</title>
        <authorList>
            <person name="Colbourne J.K."/>
            <person name="Pfrender M.E."/>
            <person name="Gilbert D."/>
            <person name="Thomas W.K."/>
            <person name="Tucker A."/>
            <person name="Oakley T.H."/>
            <person name="Tokishita S."/>
            <person name="Aerts A."/>
            <person name="Arnold G.J."/>
            <person name="Basu M.K."/>
            <person name="Bauer D.J."/>
            <person name="Caceres C.E."/>
            <person name="Carmel L."/>
            <person name="Casola C."/>
            <person name="Choi J.H."/>
            <person name="Detter J.C."/>
            <person name="Dong Q."/>
            <person name="Dusheyko S."/>
            <person name="Eads B.D."/>
            <person name="Frohlich T."/>
            <person name="Geiler-Samerotte K.A."/>
            <person name="Gerlach D."/>
            <person name="Hatcher P."/>
            <person name="Jogdeo S."/>
            <person name="Krijgsveld J."/>
            <person name="Kriventseva E.V."/>
            <person name="Kultz D."/>
            <person name="Laforsch C."/>
            <person name="Lindquist E."/>
            <person name="Lopez J."/>
            <person name="Manak J.R."/>
            <person name="Muller J."/>
            <person name="Pangilinan J."/>
            <person name="Patwardhan R.P."/>
            <person name="Pitluck S."/>
            <person name="Pritham E.J."/>
            <person name="Rechtsteiner A."/>
            <person name="Rho M."/>
            <person name="Rogozin I.B."/>
            <person name="Sakarya O."/>
            <person name="Salamov A."/>
            <person name="Schaack S."/>
            <person name="Shapiro H."/>
            <person name="Shiga Y."/>
            <person name="Skalitzky C."/>
            <person name="Smith Z."/>
            <person name="Souvorov A."/>
            <person name="Sung W."/>
            <person name="Tang Z."/>
            <person name="Tsuchiya D."/>
            <person name="Tu H."/>
            <person name="Vos H."/>
            <person name="Wang M."/>
            <person name="Wolf Y.I."/>
            <person name="Yamagata H."/>
            <person name="Yamada T."/>
            <person name="Ye Y."/>
            <person name="Shaw J.R."/>
            <person name="Andrews J."/>
            <person name="Crease T.J."/>
            <person name="Tang H."/>
            <person name="Lucas S.M."/>
            <person name="Robertson H.M."/>
            <person name="Bork P."/>
            <person name="Koonin E.V."/>
            <person name="Zdobnov E.M."/>
            <person name="Grigoriev I.V."/>
            <person name="Lynch M."/>
            <person name="Boore J.L."/>
        </authorList>
    </citation>
    <scope>NUCLEOTIDE SEQUENCE [LARGE SCALE GENOMIC DNA]</scope>
</reference>
<organism evidence="2 3">
    <name type="scientific">Daphnia pulex</name>
    <name type="common">Water flea</name>
    <dbReference type="NCBI Taxonomy" id="6669"/>
    <lineage>
        <taxon>Eukaryota</taxon>
        <taxon>Metazoa</taxon>
        <taxon>Ecdysozoa</taxon>
        <taxon>Arthropoda</taxon>
        <taxon>Crustacea</taxon>
        <taxon>Branchiopoda</taxon>
        <taxon>Diplostraca</taxon>
        <taxon>Cladocera</taxon>
        <taxon>Anomopoda</taxon>
        <taxon>Daphniidae</taxon>
        <taxon>Daphnia</taxon>
    </lineage>
</organism>
<gene>
    <name evidence="2" type="ORF">DAPPUDRAFT_119083</name>
</gene>
<evidence type="ECO:0000313" key="3">
    <source>
        <dbReference type="Proteomes" id="UP000000305"/>
    </source>
</evidence>
<evidence type="ECO:0000256" key="1">
    <source>
        <dbReference type="SAM" id="MobiDB-lite"/>
    </source>
</evidence>